<reference evidence="1" key="1">
    <citation type="submission" date="2019-11" db="EMBL/GenBank/DDBJ databases">
        <title>Nori genome reveals adaptations in red seaweeds to the harsh intertidal environment.</title>
        <authorList>
            <person name="Wang D."/>
            <person name="Mao Y."/>
        </authorList>
    </citation>
    <scope>NUCLEOTIDE SEQUENCE</scope>
    <source>
        <tissue evidence="1">Gametophyte</tissue>
    </source>
</reference>
<organism evidence="1 2">
    <name type="scientific">Pyropia yezoensis</name>
    <name type="common">Susabi-nori</name>
    <name type="synonym">Porphyra yezoensis</name>
    <dbReference type="NCBI Taxonomy" id="2788"/>
    <lineage>
        <taxon>Eukaryota</taxon>
        <taxon>Rhodophyta</taxon>
        <taxon>Bangiophyceae</taxon>
        <taxon>Bangiales</taxon>
        <taxon>Bangiaceae</taxon>
        <taxon>Pyropia</taxon>
    </lineage>
</organism>
<gene>
    <name evidence="1" type="ORF">I4F81_010578</name>
</gene>
<protein>
    <submittedName>
        <fullName evidence="1">Uncharacterized protein</fullName>
    </submittedName>
</protein>
<accession>A0ACC3CD38</accession>
<dbReference type="EMBL" id="CM020620">
    <property type="protein sequence ID" value="KAK1868082.1"/>
    <property type="molecule type" value="Genomic_DNA"/>
</dbReference>
<comment type="caution">
    <text evidence="1">The sequence shown here is derived from an EMBL/GenBank/DDBJ whole genome shotgun (WGS) entry which is preliminary data.</text>
</comment>
<sequence>MADESRGASTRRGGDPLLCFSCSFSLSLCPACPISAENSPTAGRRGGWWGGGEGSAARRRPPLGPPQAPLRGTSPAAGAWGARRPPLSPPPPHPPHALSPPCVWGPSRAAVPALADGAHQELRSRGTPPAAASSRVRQPPAVRGRPPLPRAVGVSLGGGSGFRGGGGAAVGIYAWPAIAGRRDPPAGAADQRGRRRPAGAPPTSGGTADQRGRRRPAGEPPTTSGSCADRPTPGVAPPVGRAPPTAAAAGKLCIWKVVCWWCAGGRGGRRPLAAESGAGGREGDGGGGRRRLAAVQGRTTLGTICVHSIRYIRSLLGAPLACVVGEGGWGLVAIS</sequence>
<proteinExistence type="predicted"/>
<evidence type="ECO:0000313" key="1">
    <source>
        <dbReference type="EMBL" id="KAK1868082.1"/>
    </source>
</evidence>
<name>A0ACC3CD38_PYRYE</name>
<evidence type="ECO:0000313" key="2">
    <source>
        <dbReference type="Proteomes" id="UP000798662"/>
    </source>
</evidence>
<keyword evidence="2" id="KW-1185">Reference proteome</keyword>
<dbReference type="Proteomes" id="UP000798662">
    <property type="component" value="Chromosome 3"/>
</dbReference>